<gene>
    <name evidence="2" type="ORF">PVAND_016698</name>
</gene>
<keyword evidence="3" id="KW-1185">Reference proteome</keyword>
<dbReference type="EMBL" id="JADBJN010000004">
    <property type="protein sequence ID" value="KAG5668771.1"/>
    <property type="molecule type" value="Genomic_DNA"/>
</dbReference>
<sequence>MCRVSNFLCCIDPIVGGLLLGYSHFAIGIVGFLGTVIASLLVLAKYPSILYFTFFVALLLLFFIWSICSWSLIKGVSYREAKKIRRFKFFTFFCLVLKFIVLVGTLCTTYELVVVRNKKMKISM</sequence>
<feature type="transmembrane region" description="Helical" evidence="1">
    <location>
        <begin position="50"/>
        <end position="73"/>
    </location>
</feature>
<keyword evidence="1" id="KW-0812">Transmembrane</keyword>
<feature type="transmembrane region" description="Helical" evidence="1">
    <location>
        <begin position="22"/>
        <end position="43"/>
    </location>
</feature>
<proteinExistence type="predicted"/>
<name>A0A9J6BGX8_POLVA</name>
<keyword evidence="1" id="KW-1133">Transmembrane helix</keyword>
<evidence type="ECO:0000256" key="1">
    <source>
        <dbReference type="SAM" id="Phobius"/>
    </source>
</evidence>
<evidence type="ECO:0000313" key="3">
    <source>
        <dbReference type="Proteomes" id="UP001107558"/>
    </source>
</evidence>
<organism evidence="2 3">
    <name type="scientific">Polypedilum vanderplanki</name>
    <name type="common">Sleeping chironomid midge</name>
    <dbReference type="NCBI Taxonomy" id="319348"/>
    <lineage>
        <taxon>Eukaryota</taxon>
        <taxon>Metazoa</taxon>
        <taxon>Ecdysozoa</taxon>
        <taxon>Arthropoda</taxon>
        <taxon>Hexapoda</taxon>
        <taxon>Insecta</taxon>
        <taxon>Pterygota</taxon>
        <taxon>Neoptera</taxon>
        <taxon>Endopterygota</taxon>
        <taxon>Diptera</taxon>
        <taxon>Nematocera</taxon>
        <taxon>Chironomoidea</taxon>
        <taxon>Chironomidae</taxon>
        <taxon>Chironominae</taxon>
        <taxon>Polypedilum</taxon>
        <taxon>Polypedilum</taxon>
    </lineage>
</organism>
<feature type="transmembrane region" description="Helical" evidence="1">
    <location>
        <begin position="89"/>
        <end position="115"/>
    </location>
</feature>
<accession>A0A9J6BGX8</accession>
<keyword evidence="1" id="KW-0472">Membrane</keyword>
<comment type="caution">
    <text evidence="2">The sequence shown here is derived from an EMBL/GenBank/DDBJ whole genome shotgun (WGS) entry which is preliminary data.</text>
</comment>
<dbReference type="AlphaFoldDB" id="A0A9J6BGX8"/>
<protein>
    <submittedName>
        <fullName evidence="2">Uncharacterized protein</fullName>
    </submittedName>
</protein>
<reference evidence="2" key="1">
    <citation type="submission" date="2021-03" db="EMBL/GenBank/DDBJ databases">
        <title>Chromosome level genome of the anhydrobiotic midge Polypedilum vanderplanki.</title>
        <authorList>
            <person name="Yoshida Y."/>
            <person name="Kikawada T."/>
            <person name="Gusev O."/>
        </authorList>
    </citation>
    <scope>NUCLEOTIDE SEQUENCE</scope>
    <source>
        <strain evidence="2">NIAS01</strain>
        <tissue evidence="2">Whole body or cell culture</tissue>
    </source>
</reference>
<evidence type="ECO:0000313" key="2">
    <source>
        <dbReference type="EMBL" id="KAG5668771.1"/>
    </source>
</evidence>
<dbReference type="Proteomes" id="UP001107558">
    <property type="component" value="Chromosome 4"/>
</dbReference>